<evidence type="ECO:0000313" key="2">
    <source>
        <dbReference type="Proteomes" id="UP001141806"/>
    </source>
</evidence>
<dbReference type="Proteomes" id="UP001141806">
    <property type="component" value="Unassembled WGS sequence"/>
</dbReference>
<proteinExistence type="predicted"/>
<protein>
    <submittedName>
        <fullName evidence="1">Uncharacterized protein</fullName>
    </submittedName>
</protein>
<name>A0A9Q0R0T4_9MAGN</name>
<keyword evidence="2" id="KW-1185">Reference proteome</keyword>
<accession>A0A9Q0R0T4</accession>
<sequence length="208" mass="22992">MSARSPLFFLGTWSTRNYYVCGPTGLALAMGFAVRALVTSDSNPSLAHWMLLGPSHQPHVAEEVPQDALRNEHQPIANQSDILLGDDEVKQPLMVDQQRQLELENQLNHYFIGKPTEINTIASLDLIKDFNHRIGTTYHEPSTQKSHHLESIGACGMGTIGATSCQTTGGRGNHNRVPSIGSPNLAFWTRPWQGDEYWFLAAADAKDL</sequence>
<gene>
    <name evidence="1" type="ORF">NE237_009604</name>
</gene>
<evidence type="ECO:0000313" key="1">
    <source>
        <dbReference type="EMBL" id="KAJ4978824.1"/>
    </source>
</evidence>
<reference evidence="1" key="1">
    <citation type="journal article" date="2023" name="Plant J.">
        <title>The genome of the king protea, Protea cynaroides.</title>
        <authorList>
            <person name="Chang J."/>
            <person name="Duong T.A."/>
            <person name="Schoeman C."/>
            <person name="Ma X."/>
            <person name="Roodt D."/>
            <person name="Barker N."/>
            <person name="Li Z."/>
            <person name="Van de Peer Y."/>
            <person name="Mizrachi E."/>
        </authorList>
    </citation>
    <scope>NUCLEOTIDE SEQUENCE</scope>
    <source>
        <tissue evidence="1">Young leaves</tissue>
    </source>
</reference>
<dbReference type="AlphaFoldDB" id="A0A9Q0R0T4"/>
<dbReference type="EMBL" id="JAMYWD010000002">
    <property type="protein sequence ID" value="KAJ4978824.1"/>
    <property type="molecule type" value="Genomic_DNA"/>
</dbReference>
<comment type="caution">
    <text evidence="1">The sequence shown here is derived from an EMBL/GenBank/DDBJ whole genome shotgun (WGS) entry which is preliminary data.</text>
</comment>
<organism evidence="1 2">
    <name type="scientific">Protea cynaroides</name>
    <dbReference type="NCBI Taxonomy" id="273540"/>
    <lineage>
        <taxon>Eukaryota</taxon>
        <taxon>Viridiplantae</taxon>
        <taxon>Streptophyta</taxon>
        <taxon>Embryophyta</taxon>
        <taxon>Tracheophyta</taxon>
        <taxon>Spermatophyta</taxon>
        <taxon>Magnoliopsida</taxon>
        <taxon>Proteales</taxon>
        <taxon>Proteaceae</taxon>
        <taxon>Protea</taxon>
    </lineage>
</organism>